<proteinExistence type="predicted"/>
<keyword evidence="3" id="KW-1185">Reference proteome</keyword>
<feature type="region of interest" description="Disordered" evidence="1">
    <location>
        <begin position="105"/>
        <end position="126"/>
    </location>
</feature>
<evidence type="ECO:0000313" key="2">
    <source>
        <dbReference type="EMBL" id="GHF12706.1"/>
    </source>
</evidence>
<gene>
    <name evidence="2" type="ORF">GCM10014715_80420</name>
</gene>
<reference evidence="2" key="2">
    <citation type="submission" date="2020-09" db="EMBL/GenBank/DDBJ databases">
        <authorList>
            <person name="Sun Q."/>
            <person name="Ohkuma M."/>
        </authorList>
    </citation>
    <scope>NUCLEOTIDE SEQUENCE</scope>
    <source>
        <strain evidence="2">JCM 3302</strain>
    </source>
</reference>
<protein>
    <submittedName>
        <fullName evidence="2">Uncharacterized protein</fullName>
    </submittedName>
</protein>
<name>A0A919AKV4_9ACTN</name>
<sequence>MTPARRRLALGALVLAVTAAAGTWAVAALKSRQVHVATVPSRSALVGTWEVEEGGGRLHLDADGRFRATDVPAGIVTPGPWTDGTTSTTGTWFLSPHGGRVALAPDDARGTEPDGASGTEPDDLGLGVVETRGATHLCVESQSPGVLCDLLLRRAPG</sequence>
<reference evidence="2" key="1">
    <citation type="journal article" date="2014" name="Int. J. Syst. Evol. Microbiol.">
        <title>Complete genome sequence of Corynebacterium casei LMG S-19264T (=DSM 44701T), isolated from a smear-ripened cheese.</title>
        <authorList>
            <consortium name="US DOE Joint Genome Institute (JGI-PGF)"/>
            <person name="Walter F."/>
            <person name="Albersmeier A."/>
            <person name="Kalinowski J."/>
            <person name="Ruckert C."/>
        </authorList>
    </citation>
    <scope>NUCLEOTIDE SEQUENCE</scope>
    <source>
        <strain evidence="2">JCM 3302</strain>
    </source>
</reference>
<organism evidence="2 3">
    <name type="scientific">Streptomyces spiralis</name>
    <dbReference type="NCBI Taxonomy" id="66376"/>
    <lineage>
        <taxon>Bacteria</taxon>
        <taxon>Bacillati</taxon>
        <taxon>Actinomycetota</taxon>
        <taxon>Actinomycetes</taxon>
        <taxon>Kitasatosporales</taxon>
        <taxon>Streptomycetaceae</taxon>
        <taxon>Streptomyces</taxon>
    </lineage>
</organism>
<comment type="caution">
    <text evidence="2">The sequence shown here is derived from an EMBL/GenBank/DDBJ whole genome shotgun (WGS) entry which is preliminary data.</text>
</comment>
<dbReference type="RefSeq" id="WP_189907716.1">
    <property type="nucleotide sequence ID" value="NZ_BNBC01000063.1"/>
</dbReference>
<dbReference type="AlphaFoldDB" id="A0A919AKV4"/>
<dbReference type="Proteomes" id="UP000641386">
    <property type="component" value="Unassembled WGS sequence"/>
</dbReference>
<accession>A0A919AKV4</accession>
<evidence type="ECO:0000313" key="3">
    <source>
        <dbReference type="Proteomes" id="UP000641386"/>
    </source>
</evidence>
<dbReference type="EMBL" id="BNBC01000063">
    <property type="protein sequence ID" value="GHF12706.1"/>
    <property type="molecule type" value="Genomic_DNA"/>
</dbReference>
<evidence type="ECO:0000256" key="1">
    <source>
        <dbReference type="SAM" id="MobiDB-lite"/>
    </source>
</evidence>